<name>A0A8S5UFK6_9CAUD</name>
<evidence type="ECO:0000313" key="1">
    <source>
        <dbReference type="EMBL" id="DAF93186.1"/>
    </source>
</evidence>
<reference evidence="1" key="1">
    <citation type="journal article" date="2021" name="Proc. Natl. Acad. Sci. U.S.A.">
        <title>A Catalog of Tens of Thousands of Viruses from Human Metagenomes Reveals Hidden Associations with Chronic Diseases.</title>
        <authorList>
            <person name="Tisza M.J."/>
            <person name="Buck C.B."/>
        </authorList>
    </citation>
    <scope>NUCLEOTIDE SEQUENCE</scope>
    <source>
        <strain evidence="1">CtcyQ27</strain>
    </source>
</reference>
<proteinExistence type="predicted"/>
<protein>
    <submittedName>
        <fullName evidence="1">Uncharacterized protein</fullName>
    </submittedName>
</protein>
<sequence>MGFLIVLNKFRISVIYYYSDNGDYINHCYLAVLHILYNKWSYKE</sequence>
<dbReference type="EMBL" id="BK016080">
    <property type="protein sequence ID" value="DAF93186.1"/>
    <property type="molecule type" value="Genomic_DNA"/>
</dbReference>
<accession>A0A8S5UFK6</accession>
<organism evidence="1">
    <name type="scientific">Myoviridae sp. ctcyQ27</name>
    <dbReference type="NCBI Taxonomy" id="2825139"/>
    <lineage>
        <taxon>Viruses</taxon>
        <taxon>Duplodnaviria</taxon>
        <taxon>Heunggongvirae</taxon>
        <taxon>Uroviricota</taxon>
        <taxon>Caudoviricetes</taxon>
    </lineage>
</organism>